<dbReference type="PANTHER" id="PTHR37433:SF5">
    <property type="entry name" value="DUF753 DOMAIN-CONTAINING PROTEIN-RELATED"/>
    <property type="match status" value="1"/>
</dbReference>
<feature type="chain" id="PRO_5041981906" description="DUF7622 domain-containing protein" evidence="1">
    <location>
        <begin position="17"/>
        <end position="268"/>
    </location>
</feature>
<evidence type="ECO:0000313" key="3">
    <source>
        <dbReference type="Proteomes" id="UP000887575"/>
    </source>
</evidence>
<proteinExistence type="predicted"/>
<evidence type="ECO:0000259" key="2">
    <source>
        <dbReference type="Pfam" id="PF24602"/>
    </source>
</evidence>
<reference evidence="4" key="1">
    <citation type="submission" date="2024-02" db="UniProtKB">
        <authorList>
            <consortium name="WormBaseParasite"/>
        </authorList>
    </citation>
    <scope>IDENTIFICATION</scope>
</reference>
<dbReference type="Proteomes" id="UP000887575">
    <property type="component" value="Unassembled WGS sequence"/>
</dbReference>
<feature type="domain" description="DUF7622" evidence="2">
    <location>
        <begin position="203"/>
        <end position="258"/>
    </location>
</feature>
<keyword evidence="1" id="KW-0732">Signal</keyword>
<accession>A0AAF3FSM6</accession>
<evidence type="ECO:0000256" key="1">
    <source>
        <dbReference type="SAM" id="SignalP"/>
    </source>
</evidence>
<sequence length="268" mass="29299">MFRLLLVISLIHRGHAIQCSEATATINSVCEGDLCYQVGSGASRGCISGMKYLNEGCYFAQVVEFFVCLCRSDFCNLYLLDASASKSVTNVAWGNRSFPITIYSSITCNSNNLNSISSINGQFCSSNGVLNKTTSAYSVVLSDETSFADGLFGIHPPAYLTSTPTPFYFGGYYSFQTNSQESSAYQLCNWDVCNENGYILPSSTNLICFMSGSTDGETCQGQYCFIQITKSDNSTIFGCFTQDDSKAMGRVEVGVYQFDDKVYYFSGA</sequence>
<protein>
    <recommendedName>
        <fullName evidence="2">DUF7622 domain-containing protein</fullName>
    </recommendedName>
</protein>
<organism evidence="3 4">
    <name type="scientific">Mesorhabditis belari</name>
    <dbReference type="NCBI Taxonomy" id="2138241"/>
    <lineage>
        <taxon>Eukaryota</taxon>
        <taxon>Metazoa</taxon>
        <taxon>Ecdysozoa</taxon>
        <taxon>Nematoda</taxon>
        <taxon>Chromadorea</taxon>
        <taxon>Rhabditida</taxon>
        <taxon>Rhabditina</taxon>
        <taxon>Rhabditomorpha</taxon>
        <taxon>Rhabditoidea</taxon>
        <taxon>Rhabditidae</taxon>
        <taxon>Mesorhabditinae</taxon>
        <taxon>Mesorhabditis</taxon>
    </lineage>
</organism>
<keyword evidence="3" id="KW-1185">Reference proteome</keyword>
<dbReference type="InterPro" id="IPR056039">
    <property type="entry name" value="DUF7622"/>
</dbReference>
<dbReference type="Pfam" id="PF24602">
    <property type="entry name" value="DUF7622"/>
    <property type="match status" value="1"/>
</dbReference>
<name>A0AAF3FSM6_9BILA</name>
<feature type="signal peptide" evidence="1">
    <location>
        <begin position="1"/>
        <end position="16"/>
    </location>
</feature>
<dbReference type="WBParaSite" id="MBELARI_LOCUS978">
    <property type="protein sequence ID" value="MBELARI_LOCUS978"/>
    <property type="gene ID" value="MBELARI_LOCUS978"/>
</dbReference>
<evidence type="ECO:0000313" key="4">
    <source>
        <dbReference type="WBParaSite" id="MBELARI_LOCUS978"/>
    </source>
</evidence>
<dbReference type="PANTHER" id="PTHR37433">
    <property type="entry name" value="PROTEIN CBG25136-RELATED"/>
    <property type="match status" value="1"/>
</dbReference>
<dbReference type="AlphaFoldDB" id="A0AAF3FSM6"/>